<keyword evidence="4" id="KW-1185">Reference proteome</keyword>
<feature type="domain" description="Polyvalent protein metallopeptidase" evidence="2">
    <location>
        <begin position="166"/>
        <end position="283"/>
    </location>
</feature>
<evidence type="ECO:0000313" key="4">
    <source>
        <dbReference type="Proteomes" id="UP000279799"/>
    </source>
</evidence>
<dbReference type="Pfam" id="PF18818">
    <property type="entry name" value="MPTase-PolyVal"/>
    <property type="match status" value="1"/>
</dbReference>
<name>A0A448TTV9_9PAST</name>
<dbReference type="Proteomes" id="UP000279799">
    <property type="component" value="Chromosome"/>
</dbReference>
<dbReference type="InterPro" id="IPR017113">
    <property type="entry name" value="Antirestriction_ArdC"/>
</dbReference>
<proteinExistence type="predicted"/>
<evidence type="ECO:0000259" key="1">
    <source>
        <dbReference type="Pfam" id="PF08401"/>
    </source>
</evidence>
<reference evidence="3 4" key="1">
    <citation type="submission" date="2018-12" db="EMBL/GenBank/DDBJ databases">
        <authorList>
            <consortium name="Pathogen Informatics"/>
        </authorList>
    </citation>
    <scope>NUCLEOTIDE SEQUENCE [LARGE SCALE GENOMIC DNA]</scope>
    <source>
        <strain evidence="3 4">NCTC12871</strain>
    </source>
</reference>
<dbReference type="InterPro" id="IPR013610">
    <property type="entry name" value="ArdC_N"/>
</dbReference>
<dbReference type="KEGG" id="adp:NCTC12871_00829"/>
<dbReference type="EC" id="2.7.7.-" evidence="3"/>
<dbReference type="EMBL" id="LR134510">
    <property type="protein sequence ID" value="VEJ09376.1"/>
    <property type="molecule type" value="Genomic_DNA"/>
</dbReference>
<organism evidence="3 4">
    <name type="scientific">Actinobacillus delphinicola</name>
    <dbReference type="NCBI Taxonomy" id="51161"/>
    <lineage>
        <taxon>Bacteria</taxon>
        <taxon>Pseudomonadati</taxon>
        <taxon>Pseudomonadota</taxon>
        <taxon>Gammaproteobacteria</taxon>
        <taxon>Pasteurellales</taxon>
        <taxon>Pasteurellaceae</taxon>
        <taxon>Actinobacillus</taxon>
    </lineage>
</organism>
<gene>
    <name evidence="3" type="primary">traC</name>
    <name evidence="3" type="ORF">NCTC12871_00829</name>
</gene>
<dbReference type="GO" id="GO:0003697">
    <property type="term" value="F:single-stranded DNA binding"/>
    <property type="evidence" value="ECO:0007669"/>
    <property type="project" value="InterPro"/>
</dbReference>
<dbReference type="RefSeq" id="WP_126599256.1">
    <property type="nucleotide sequence ID" value="NZ_LR134510.1"/>
</dbReference>
<keyword evidence="3" id="KW-0548">Nucleotidyltransferase</keyword>
<dbReference type="AlphaFoldDB" id="A0A448TTV9"/>
<keyword evidence="3" id="KW-0808">Transferase</keyword>
<accession>A0A448TTV9</accession>
<sequence>MNKFDLYQDITNRIIEAIENGTIPWRKPWNINNGVCALPINAVSKRPYSGVNILLLWAAEIKNGYSQSQWLSFKNIAELGGTIKKGEKATKILFWRTWEKDKTDDTGAVVLDDQGQPEKESGCTVKYFNVFNVEQCENLPQKFYENSAMQIDENLAYDAIHRISKGMNVPVLAGKSDKAFYSPGRDCIIMPAMQAFDSIDHFNAVLLHELTHSTGAKHRLNRNQKGNFGSADYAFEELVAELGSAFTSASLGVKSFLENNASYIDNWLTILKQDKKAIVQASKLAREASNYMLEFDLLEGAAEIYEQCA</sequence>
<evidence type="ECO:0000313" key="3">
    <source>
        <dbReference type="EMBL" id="VEJ09376.1"/>
    </source>
</evidence>
<evidence type="ECO:0000259" key="2">
    <source>
        <dbReference type="Pfam" id="PF18818"/>
    </source>
</evidence>
<dbReference type="InterPro" id="IPR041459">
    <property type="entry name" value="MPTase-PolyVal"/>
</dbReference>
<dbReference type="PIRSF" id="PIRSF037112">
    <property type="entry name" value="Antirestriction_ArdC"/>
    <property type="match status" value="1"/>
</dbReference>
<dbReference type="Pfam" id="PF08401">
    <property type="entry name" value="ArdcN"/>
    <property type="match status" value="1"/>
</dbReference>
<dbReference type="OrthoDB" id="9792687at2"/>
<feature type="domain" description="N-terminal" evidence="1">
    <location>
        <begin position="5"/>
        <end position="131"/>
    </location>
</feature>
<dbReference type="GO" id="GO:0016779">
    <property type="term" value="F:nucleotidyltransferase activity"/>
    <property type="evidence" value="ECO:0007669"/>
    <property type="project" value="UniProtKB-KW"/>
</dbReference>
<protein>
    <submittedName>
        <fullName evidence="3">DNA primase TraC</fullName>
        <ecNumber evidence="3">2.7.7.-</ecNumber>
    </submittedName>
</protein>